<accession>A0A106C190</accession>
<evidence type="ECO:0000259" key="11">
    <source>
        <dbReference type="Pfam" id="PF00593"/>
    </source>
</evidence>
<dbReference type="RefSeq" id="WP_059745445.1">
    <property type="nucleotide sequence ID" value="NZ_LRDC01000014.1"/>
</dbReference>
<evidence type="ECO:0000256" key="5">
    <source>
        <dbReference type="ARBA" id="ARBA00023077"/>
    </source>
</evidence>
<keyword evidence="3 8" id="KW-1134">Transmembrane beta strand</keyword>
<evidence type="ECO:0000256" key="7">
    <source>
        <dbReference type="ARBA" id="ARBA00023237"/>
    </source>
</evidence>
<keyword evidence="2 8" id="KW-0813">Transport</keyword>
<dbReference type="Proteomes" id="UP000055702">
    <property type="component" value="Unassembled WGS sequence"/>
</dbReference>
<evidence type="ECO:0000256" key="9">
    <source>
        <dbReference type="RuleBase" id="RU003357"/>
    </source>
</evidence>
<organism evidence="13">
    <name type="scientific">Shewanella frigidimarina</name>
    <dbReference type="NCBI Taxonomy" id="56812"/>
    <lineage>
        <taxon>Bacteria</taxon>
        <taxon>Pseudomonadati</taxon>
        <taxon>Pseudomonadota</taxon>
        <taxon>Gammaproteobacteria</taxon>
        <taxon>Alteromonadales</taxon>
        <taxon>Shewanellaceae</taxon>
        <taxon>Shewanella</taxon>
    </lineage>
</organism>
<comment type="similarity">
    <text evidence="8 9">Belongs to the TonB-dependent receptor family.</text>
</comment>
<dbReference type="EMBL" id="LRDC01000014">
    <property type="protein sequence ID" value="KVX02383.1"/>
    <property type="molecule type" value="Genomic_DNA"/>
</dbReference>
<evidence type="ECO:0000313" key="14">
    <source>
        <dbReference type="Proteomes" id="UP000055702"/>
    </source>
</evidence>
<dbReference type="AlphaFoldDB" id="A0A106C190"/>
<dbReference type="CDD" id="cd01347">
    <property type="entry name" value="ligand_gated_channel"/>
    <property type="match status" value="1"/>
</dbReference>
<feature type="domain" description="TonB-dependent receptor plug" evidence="12">
    <location>
        <begin position="53"/>
        <end position="169"/>
    </location>
</feature>
<evidence type="ECO:0000256" key="4">
    <source>
        <dbReference type="ARBA" id="ARBA00022692"/>
    </source>
</evidence>
<dbReference type="SUPFAM" id="SSF56935">
    <property type="entry name" value="Porins"/>
    <property type="match status" value="1"/>
</dbReference>
<feature type="signal peptide" evidence="10">
    <location>
        <begin position="1"/>
        <end position="30"/>
    </location>
</feature>
<dbReference type="InterPro" id="IPR039426">
    <property type="entry name" value="TonB-dep_rcpt-like"/>
</dbReference>
<dbReference type="InterPro" id="IPR012910">
    <property type="entry name" value="Plug_dom"/>
</dbReference>
<evidence type="ECO:0000259" key="12">
    <source>
        <dbReference type="Pfam" id="PF07715"/>
    </source>
</evidence>
<dbReference type="Pfam" id="PF07715">
    <property type="entry name" value="Plug"/>
    <property type="match status" value="1"/>
</dbReference>
<dbReference type="PANTHER" id="PTHR47234:SF2">
    <property type="entry name" value="TONB-DEPENDENT RECEPTOR"/>
    <property type="match status" value="1"/>
</dbReference>
<keyword evidence="10" id="KW-0732">Signal</keyword>
<dbReference type="GO" id="GO:0009279">
    <property type="term" value="C:cell outer membrane"/>
    <property type="evidence" value="ECO:0007669"/>
    <property type="project" value="UniProtKB-SubCell"/>
</dbReference>
<name>A0A106C190_SHEFR</name>
<keyword evidence="6 8" id="KW-0472">Membrane</keyword>
<feature type="chain" id="PRO_5007125998" evidence="10">
    <location>
        <begin position="31"/>
        <end position="938"/>
    </location>
</feature>
<reference evidence="13 14" key="1">
    <citation type="submission" date="2016-01" db="EMBL/GenBank/DDBJ databases">
        <title>Draft genome of the antarctic isolate Shewanella frigidimarina Ag06-30.</title>
        <authorList>
            <person name="Parmeciano Di Noto G."/>
            <person name="Vazquez S."/>
            <person name="Mac Cormack W."/>
            <person name="Iriarte A."/>
            <person name="Quiroga C."/>
        </authorList>
    </citation>
    <scope>NUCLEOTIDE SEQUENCE [LARGE SCALE GENOMIC DNA]</scope>
    <source>
        <strain evidence="13 14">Ag06-30</strain>
    </source>
</reference>
<dbReference type="Gene3D" id="2.40.170.20">
    <property type="entry name" value="TonB-dependent receptor, beta-barrel domain"/>
    <property type="match status" value="1"/>
</dbReference>
<gene>
    <name evidence="13" type="ORF">AWJ07_14680</name>
</gene>
<sequence length="938" mass="100965">MHKNILAKSVRLAMIGGAAAAAFASPAVFAADEEGVQVERIEVTGSRIKRTDMETPVPITVLTRADIEATGAINVADVLNRSPVSIAGSDQSNSAFTTSGVGLNTTSLRNLGQERTLILVNGRRFVSGVTPSAGYAVDLNAIPTAMIERIEILKSASSAIYGSDAIAGVVNIITRSDFEGAELDVQAGLAGEGDRETKTITFTSGKSWDDGSAWFSLGYDDDEGIKSTDRSFSEQDLAILLDDNGKEYVGPVNSSYPPQGRVGGYNGDGTEYSGDNSFNRASYRQLVTPLERKYAAFGMKQELSDSVRMFTEVNWNTTKTIGSTIEPTPFHVPNDVWLKTRNGTGGMDINSPLIPDLLRQNLIADGVTNLNQTTFVRRMVEIGARSTDIERTTMRVASGFDWDVNENWANNTYFTWGRTDSLQQNGGQINIERAANALDVMALDGNLVCVNEQARLQGCVPLDLFGENTISAGAAEYVRADAKATGQSEQFVLGSSFTGELPIELADGNIGVAIGVEYREETGSTSPGDLAQSGASSTNQADATYGKLYTRDIYAETILPLADGLALDLAARYSDHSITGGDTTWNAGLEYSPIDELKLRASAAGAIRTPNISDLYGGRGETFATVTDPCKGISATNSADFNANVYANCMAIPEIAQRVSDTGAFTLTQAEAQGTGGTVGGSPDVKPETAETWSLGFVYQAMDNLNFTVDYYNIHIEDAIATTARSTVLRRCFEGGSATFDQTCSGQVERNSVGALTAVDSGTSNENELDVVGVDFEANYSLEVGPGELSAQLVYTYLDEYTQTAIEDGSVQKFAGEITTPRNRANVNLNYTIDDLKISWSTRYWGKVVDSRSGDNFNYTDFDSLTTYNEVDAVFYHDMNLRYNFTNTFEGTFGVRNVFDKTPPMLPQGTSGSTGINTVSEAYDVTGRYFYAGVNVKF</sequence>
<comment type="subcellular location">
    <subcellularLocation>
        <location evidence="1 8">Cell outer membrane</location>
        <topology evidence="1 8">Multi-pass membrane protein</topology>
    </subcellularLocation>
</comment>
<evidence type="ECO:0000256" key="2">
    <source>
        <dbReference type="ARBA" id="ARBA00022448"/>
    </source>
</evidence>
<evidence type="ECO:0000256" key="3">
    <source>
        <dbReference type="ARBA" id="ARBA00022452"/>
    </source>
</evidence>
<evidence type="ECO:0000313" key="13">
    <source>
        <dbReference type="EMBL" id="KVX02383.1"/>
    </source>
</evidence>
<dbReference type="Gene3D" id="2.170.130.10">
    <property type="entry name" value="TonB-dependent receptor, plug domain"/>
    <property type="match status" value="1"/>
</dbReference>
<proteinExistence type="inferred from homology"/>
<dbReference type="PROSITE" id="PS52016">
    <property type="entry name" value="TONB_DEPENDENT_REC_3"/>
    <property type="match status" value="1"/>
</dbReference>
<evidence type="ECO:0000256" key="1">
    <source>
        <dbReference type="ARBA" id="ARBA00004571"/>
    </source>
</evidence>
<protein>
    <submittedName>
        <fullName evidence="13">TonB-dependent receptor</fullName>
    </submittedName>
</protein>
<dbReference type="Pfam" id="PF00593">
    <property type="entry name" value="TonB_dep_Rec_b-barrel"/>
    <property type="match status" value="1"/>
</dbReference>
<feature type="domain" description="TonB-dependent receptor-like beta-barrel" evidence="11">
    <location>
        <begin position="374"/>
        <end position="898"/>
    </location>
</feature>
<keyword evidence="5 9" id="KW-0798">TonB box</keyword>
<comment type="caution">
    <text evidence="13">The sequence shown here is derived from an EMBL/GenBank/DDBJ whole genome shotgun (WGS) entry which is preliminary data.</text>
</comment>
<keyword evidence="4 8" id="KW-0812">Transmembrane</keyword>
<dbReference type="PANTHER" id="PTHR47234">
    <property type="match status" value="1"/>
</dbReference>
<evidence type="ECO:0000256" key="8">
    <source>
        <dbReference type="PROSITE-ProRule" id="PRU01360"/>
    </source>
</evidence>
<dbReference type="InterPro" id="IPR037066">
    <property type="entry name" value="Plug_dom_sf"/>
</dbReference>
<dbReference type="InterPro" id="IPR036942">
    <property type="entry name" value="Beta-barrel_TonB_sf"/>
</dbReference>
<keyword evidence="7 8" id="KW-0998">Cell outer membrane</keyword>
<evidence type="ECO:0000256" key="6">
    <source>
        <dbReference type="ARBA" id="ARBA00023136"/>
    </source>
</evidence>
<dbReference type="InterPro" id="IPR000531">
    <property type="entry name" value="Beta-barrel_TonB"/>
</dbReference>
<keyword evidence="13" id="KW-0675">Receptor</keyword>
<evidence type="ECO:0000256" key="10">
    <source>
        <dbReference type="SAM" id="SignalP"/>
    </source>
</evidence>